<feature type="region of interest" description="Disordered" evidence="2">
    <location>
        <begin position="26"/>
        <end position="59"/>
    </location>
</feature>
<dbReference type="EMBL" id="QMFB01000001">
    <property type="protein sequence ID" value="RAV22881.1"/>
    <property type="molecule type" value="Genomic_DNA"/>
</dbReference>
<protein>
    <submittedName>
        <fullName evidence="4">ABC transporter substrate-binding protein</fullName>
    </submittedName>
</protein>
<organism evidence="4 5">
    <name type="scientific">Paenibacillus contaminans</name>
    <dbReference type="NCBI Taxonomy" id="450362"/>
    <lineage>
        <taxon>Bacteria</taxon>
        <taxon>Bacillati</taxon>
        <taxon>Bacillota</taxon>
        <taxon>Bacilli</taxon>
        <taxon>Bacillales</taxon>
        <taxon>Paenibacillaceae</taxon>
        <taxon>Paenibacillus</taxon>
    </lineage>
</organism>
<evidence type="ECO:0000256" key="2">
    <source>
        <dbReference type="SAM" id="MobiDB-lite"/>
    </source>
</evidence>
<dbReference type="OrthoDB" id="94797at2"/>
<dbReference type="PANTHER" id="PTHR43649">
    <property type="entry name" value="ARABINOSE-BINDING PROTEIN-RELATED"/>
    <property type="match status" value="1"/>
</dbReference>
<dbReference type="PROSITE" id="PS51257">
    <property type="entry name" value="PROKAR_LIPOPROTEIN"/>
    <property type="match status" value="1"/>
</dbReference>
<comment type="caution">
    <text evidence="4">The sequence shown here is derived from an EMBL/GenBank/DDBJ whole genome shotgun (WGS) entry which is preliminary data.</text>
</comment>
<evidence type="ECO:0000256" key="3">
    <source>
        <dbReference type="SAM" id="SignalP"/>
    </source>
</evidence>
<proteinExistence type="predicted"/>
<dbReference type="PANTHER" id="PTHR43649:SF33">
    <property type="entry name" value="POLYGALACTURONAN_RHAMNOGALACTURONAN-BINDING PROTEIN YTCQ"/>
    <property type="match status" value="1"/>
</dbReference>
<evidence type="ECO:0000313" key="4">
    <source>
        <dbReference type="EMBL" id="RAV22881.1"/>
    </source>
</evidence>
<feature type="chain" id="PRO_5038880334" evidence="3">
    <location>
        <begin position="20"/>
        <end position="491"/>
    </location>
</feature>
<dbReference type="Gene3D" id="3.40.190.10">
    <property type="entry name" value="Periplasmic binding protein-like II"/>
    <property type="match status" value="1"/>
</dbReference>
<dbReference type="Proteomes" id="UP000250369">
    <property type="component" value="Unassembled WGS sequence"/>
</dbReference>
<keyword evidence="5" id="KW-1185">Reference proteome</keyword>
<reference evidence="4 5" key="1">
    <citation type="journal article" date="2009" name="Int. J. Syst. Evol. Microbiol.">
        <title>Paenibacillus contaminans sp. nov., isolated from a contaminated laboratory plate.</title>
        <authorList>
            <person name="Chou J.H."/>
            <person name="Lee J.H."/>
            <person name="Lin M.C."/>
            <person name="Chang P.S."/>
            <person name="Arun A.B."/>
            <person name="Young C.C."/>
            <person name="Chen W.M."/>
        </authorList>
    </citation>
    <scope>NUCLEOTIDE SEQUENCE [LARGE SCALE GENOMIC DNA]</scope>
    <source>
        <strain evidence="4 5">CKOBP-6</strain>
    </source>
</reference>
<feature type="compositionally biased region" description="Low complexity" evidence="2">
    <location>
        <begin position="31"/>
        <end position="49"/>
    </location>
</feature>
<dbReference type="InterPro" id="IPR050490">
    <property type="entry name" value="Bact_solute-bd_prot1"/>
</dbReference>
<feature type="signal peptide" evidence="3">
    <location>
        <begin position="1"/>
        <end position="19"/>
    </location>
</feature>
<evidence type="ECO:0000313" key="5">
    <source>
        <dbReference type="Proteomes" id="UP000250369"/>
    </source>
</evidence>
<dbReference type="RefSeq" id="WP_113028990.1">
    <property type="nucleotide sequence ID" value="NZ_QMFB01000001.1"/>
</dbReference>
<evidence type="ECO:0000256" key="1">
    <source>
        <dbReference type="ARBA" id="ARBA00022729"/>
    </source>
</evidence>
<keyword evidence="1 3" id="KW-0732">Signal</keyword>
<accession>A0A329MSD3</accession>
<gene>
    <name evidence="4" type="ORF">DQG23_01345</name>
</gene>
<dbReference type="AlphaFoldDB" id="A0A329MSD3"/>
<name>A0A329MSD3_9BACL</name>
<sequence length="491" mass="54576">MKKTAKSVAGLMAAVLPMAAVIGCSGGGSGSSSPSPTKAASAAPSSAPSDNKSDVYPENGLSKTEKVTIKWGYWENGYGREWADNAIKKFTAKYPNVKFEVTSSPVIRDLIGTKMAAKNDNDMFDIISPSFNGDAGTIAQKEGLFEELTDLWEREVPDKKGVKLKDVVLPNTMEYSAKIDGKFYQIPMGAYALGLFYDKTLFEKNGWNQNPKTWDEFKKLVSDIKAKGIIPITYPGVYPDYIYFGFRIKMFEMAEKKGTLDQFTKDYRSFKQPFYTSTEYKEMWNRITELGKMGAYPDGVAAINHTQSQMQLLQGKAAMAATGDWVENEMKDSIPDGFKWGFMSIPFGDSPNDKIWIENGIGAGSMMIWKNKPENVKKWAKEFNLFLMTNEIQAFNGKFGISPIRKDFADDPKNLEQLQSAPRAVLEFAKNNKSQYGTTVQDVSFSHPSAARATKLLQDSIIDMATGKKDSGAVLEEAEKLLKEAIDSTKK</sequence>
<dbReference type="SUPFAM" id="SSF53850">
    <property type="entry name" value="Periplasmic binding protein-like II"/>
    <property type="match status" value="1"/>
</dbReference>